<name>A0ABR5L9J1_PSESG</name>
<keyword evidence="2" id="KW-1185">Reference proteome</keyword>
<organism evidence="1 2">
    <name type="scientific">Pseudomonas savastanoi pv. glycinea</name>
    <name type="common">Pseudomonas syringae pv. glycinea</name>
    <dbReference type="NCBI Taxonomy" id="318"/>
    <lineage>
        <taxon>Bacteria</taxon>
        <taxon>Pseudomonadati</taxon>
        <taxon>Pseudomonadota</taxon>
        <taxon>Gammaproteobacteria</taxon>
        <taxon>Pseudomonadales</taxon>
        <taxon>Pseudomonadaceae</taxon>
        <taxon>Pseudomonas</taxon>
    </lineage>
</organism>
<accession>A0ABR5L9J1</accession>
<dbReference type="EMBL" id="LGLO01000076">
    <property type="protein sequence ID" value="KPC42095.1"/>
    <property type="molecule type" value="Genomic_DNA"/>
</dbReference>
<protein>
    <submittedName>
        <fullName evidence="1">Uncharacterized protein</fullName>
    </submittedName>
</protein>
<evidence type="ECO:0000313" key="2">
    <source>
        <dbReference type="Proteomes" id="UP000037836"/>
    </source>
</evidence>
<dbReference type="Proteomes" id="UP000037836">
    <property type="component" value="Unassembled WGS sequence"/>
</dbReference>
<sequence length="38" mass="4300">MQCVALAHLPGLVQKATRFAIELIVNFKFRLMIHLSCS</sequence>
<proteinExistence type="predicted"/>
<reference evidence="1 2" key="1">
    <citation type="submission" date="2015-10" db="EMBL/GenBank/DDBJ databases">
        <title>Comparative genomics and high-throughput reverse genetic screens identify a new phytobacterial MAMP and an Arabidopsis receptor required for immune elicitation.</title>
        <authorList>
            <person name="Mott G.A."/>
            <person name="Thakur S."/>
            <person name="Wang P.W."/>
            <person name="Desveaux D."/>
            <person name="Guttman D.S."/>
        </authorList>
    </citation>
    <scope>NUCLEOTIDE SEQUENCE [LARGE SCALE GENOMIC DNA]</scope>
    <source>
        <strain evidence="1 2">BR1</strain>
    </source>
</reference>
<evidence type="ECO:0000313" key="1">
    <source>
        <dbReference type="EMBL" id="KPC42095.1"/>
    </source>
</evidence>
<comment type="caution">
    <text evidence="1">The sequence shown here is derived from an EMBL/GenBank/DDBJ whole genome shotgun (WGS) entry which is preliminary data.</text>
</comment>
<gene>
    <name evidence="1" type="ORF">AC496_1658</name>
</gene>